<feature type="compositionally biased region" description="Polar residues" evidence="1">
    <location>
        <begin position="1"/>
        <end position="11"/>
    </location>
</feature>
<sequence>SWSFTTVSTVTPGDANGDGSVNALDITKVERIIAGLDTETAGADANQDGSVNALDITKVERIIAGLD</sequence>
<feature type="non-terminal residue" evidence="3">
    <location>
        <position position="1"/>
    </location>
</feature>
<comment type="caution">
    <text evidence="3">The sequence shown here is derived from an EMBL/GenBank/DDBJ whole genome shotgun (WGS) entry which is preliminary data.</text>
</comment>
<protein>
    <recommendedName>
        <fullName evidence="2">Dockerin domain-containing protein</fullName>
    </recommendedName>
</protein>
<dbReference type="EMBL" id="BARW01007876">
    <property type="protein sequence ID" value="GAI77427.1"/>
    <property type="molecule type" value="Genomic_DNA"/>
</dbReference>
<gene>
    <name evidence="3" type="ORF">S12H4_16300</name>
</gene>
<feature type="region of interest" description="Disordered" evidence="1">
    <location>
        <begin position="1"/>
        <end position="20"/>
    </location>
</feature>
<dbReference type="GO" id="GO:0000272">
    <property type="term" value="P:polysaccharide catabolic process"/>
    <property type="evidence" value="ECO:0007669"/>
    <property type="project" value="InterPro"/>
</dbReference>
<dbReference type="Pfam" id="PF00404">
    <property type="entry name" value="Dockerin_1"/>
    <property type="match status" value="1"/>
</dbReference>
<organism evidence="3">
    <name type="scientific">marine sediment metagenome</name>
    <dbReference type="NCBI Taxonomy" id="412755"/>
    <lineage>
        <taxon>unclassified sequences</taxon>
        <taxon>metagenomes</taxon>
        <taxon>ecological metagenomes</taxon>
    </lineage>
</organism>
<dbReference type="GO" id="GO:0004553">
    <property type="term" value="F:hydrolase activity, hydrolyzing O-glycosyl compounds"/>
    <property type="evidence" value="ECO:0007669"/>
    <property type="project" value="InterPro"/>
</dbReference>
<accession>X1R9L8</accession>
<dbReference type="PROSITE" id="PS51766">
    <property type="entry name" value="DOCKERIN"/>
    <property type="match status" value="1"/>
</dbReference>
<reference evidence="3" key="1">
    <citation type="journal article" date="2014" name="Front. Microbiol.">
        <title>High frequency of phylogenetically diverse reductive dehalogenase-homologous genes in deep subseafloor sedimentary metagenomes.</title>
        <authorList>
            <person name="Kawai M."/>
            <person name="Futagami T."/>
            <person name="Toyoda A."/>
            <person name="Takaki Y."/>
            <person name="Nishi S."/>
            <person name="Hori S."/>
            <person name="Arai W."/>
            <person name="Tsubouchi T."/>
            <person name="Morono Y."/>
            <person name="Uchiyama I."/>
            <person name="Ito T."/>
            <person name="Fujiyama A."/>
            <person name="Inagaki F."/>
            <person name="Takami H."/>
        </authorList>
    </citation>
    <scope>NUCLEOTIDE SEQUENCE</scope>
    <source>
        <strain evidence="3">Expedition CK06-06</strain>
    </source>
</reference>
<feature type="domain" description="Dockerin" evidence="2">
    <location>
        <begin position="8"/>
        <end position="67"/>
    </location>
</feature>
<dbReference type="CDD" id="cd14256">
    <property type="entry name" value="Dockerin_I"/>
    <property type="match status" value="1"/>
</dbReference>
<dbReference type="InterPro" id="IPR016134">
    <property type="entry name" value="Dockerin_dom"/>
</dbReference>
<evidence type="ECO:0000259" key="2">
    <source>
        <dbReference type="PROSITE" id="PS51766"/>
    </source>
</evidence>
<proteinExistence type="predicted"/>
<dbReference type="SUPFAM" id="SSF63446">
    <property type="entry name" value="Type I dockerin domain"/>
    <property type="match status" value="1"/>
</dbReference>
<dbReference type="AlphaFoldDB" id="X1R9L8"/>
<name>X1R9L8_9ZZZZ</name>
<dbReference type="Gene3D" id="1.10.1330.10">
    <property type="entry name" value="Dockerin domain"/>
    <property type="match status" value="1"/>
</dbReference>
<evidence type="ECO:0000256" key="1">
    <source>
        <dbReference type="SAM" id="MobiDB-lite"/>
    </source>
</evidence>
<dbReference type="InterPro" id="IPR036439">
    <property type="entry name" value="Dockerin_dom_sf"/>
</dbReference>
<dbReference type="InterPro" id="IPR002105">
    <property type="entry name" value="Dockerin_1_rpt"/>
</dbReference>
<evidence type="ECO:0000313" key="3">
    <source>
        <dbReference type="EMBL" id="GAI77427.1"/>
    </source>
</evidence>